<dbReference type="AlphaFoldDB" id="M1V5B2"/>
<reference evidence="1 2" key="1">
    <citation type="journal article" date="2004" name="Nature">
        <title>Genome sequence of the ultrasmall unicellular red alga Cyanidioschyzon merolae 10D.</title>
        <authorList>
            <person name="Matsuzaki M."/>
            <person name="Misumi O."/>
            <person name="Shin-i T."/>
            <person name="Maruyama S."/>
            <person name="Takahara M."/>
            <person name="Miyagishima S."/>
            <person name="Mori T."/>
            <person name="Nishida K."/>
            <person name="Yagisawa F."/>
            <person name="Nishida K."/>
            <person name="Yoshida Y."/>
            <person name="Nishimura Y."/>
            <person name="Nakao S."/>
            <person name="Kobayashi T."/>
            <person name="Momoyama Y."/>
            <person name="Higashiyama T."/>
            <person name="Minoda A."/>
            <person name="Sano M."/>
            <person name="Nomoto H."/>
            <person name="Oishi K."/>
            <person name="Hayashi H."/>
            <person name="Ohta F."/>
            <person name="Nishizaka S."/>
            <person name="Haga S."/>
            <person name="Miura S."/>
            <person name="Morishita T."/>
            <person name="Kabeya Y."/>
            <person name="Terasawa K."/>
            <person name="Suzuki Y."/>
            <person name="Ishii Y."/>
            <person name="Asakawa S."/>
            <person name="Takano H."/>
            <person name="Ohta N."/>
            <person name="Kuroiwa H."/>
            <person name="Tanaka K."/>
            <person name="Shimizu N."/>
            <person name="Sugano S."/>
            <person name="Sato N."/>
            <person name="Nozaki H."/>
            <person name="Ogasawara N."/>
            <person name="Kohara Y."/>
            <person name="Kuroiwa T."/>
        </authorList>
    </citation>
    <scope>NUCLEOTIDE SEQUENCE [LARGE SCALE GENOMIC DNA]</scope>
    <source>
        <strain evidence="1 2">10D</strain>
    </source>
</reference>
<proteinExistence type="predicted"/>
<sequence length="244" mass="27676">MRAGACRVLSVSLWDYKQAAGLLSNVMSAGWSSRNSLAFDPIRIGDILRWDVKEPERLGLNLVVFKTFRTDVLSDLTGADLATELRLGAQFGTVQLLPSRAREDFYDDSEGEPRVRWYRPPVGSLTIRTRLSDIGGGEMRSRGALWFRARIDTDKCVWHYGVEADRRIALSNWHDTRGFVNVKYMKKASEPEFTVTSQLGIEQYLRLGRVWALTRTGVNPEGTLHVSLRDYGLRSKRAPARAKR</sequence>
<protein>
    <submittedName>
        <fullName evidence="1">Uncharacterized protein</fullName>
    </submittedName>
</protein>
<name>M1V5B2_CYAM1</name>
<evidence type="ECO:0000313" key="1">
    <source>
        <dbReference type="EMBL" id="BAM80365.1"/>
    </source>
</evidence>
<gene>
    <name evidence="1" type="ORF">CYME_CMJ259C</name>
</gene>
<dbReference type="OrthoDB" id="10329455at2759"/>
<dbReference type="KEGG" id="cme:CYME_CMJ259C"/>
<dbReference type="GeneID" id="16993986"/>
<evidence type="ECO:0000313" key="2">
    <source>
        <dbReference type="Proteomes" id="UP000007014"/>
    </source>
</evidence>
<accession>M1V5B2</accession>
<keyword evidence="2" id="KW-1185">Reference proteome</keyword>
<dbReference type="EMBL" id="AP006492">
    <property type="protein sequence ID" value="BAM80365.1"/>
    <property type="molecule type" value="Genomic_DNA"/>
</dbReference>
<organism evidence="1 2">
    <name type="scientific">Cyanidioschyzon merolae (strain NIES-3377 / 10D)</name>
    <name type="common">Unicellular red alga</name>
    <dbReference type="NCBI Taxonomy" id="280699"/>
    <lineage>
        <taxon>Eukaryota</taxon>
        <taxon>Rhodophyta</taxon>
        <taxon>Bangiophyceae</taxon>
        <taxon>Cyanidiales</taxon>
        <taxon>Cyanidiaceae</taxon>
        <taxon>Cyanidioschyzon</taxon>
    </lineage>
</organism>
<reference evidence="1 2" key="2">
    <citation type="journal article" date="2007" name="BMC Biol.">
        <title>A 100%-complete sequence reveals unusually simple genomic features in the hot-spring red alga Cyanidioschyzon merolae.</title>
        <authorList>
            <person name="Nozaki H."/>
            <person name="Takano H."/>
            <person name="Misumi O."/>
            <person name="Terasawa K."/>
            <person name="Matsuzaki M."/>
            <person name="Maruyama S."/>
            <person name="Nishida K."/>
            <person name="Yagisawa F."/>
            <person name="Yoshida Y."/>
            <person name="Fujiwara T."/>
            <person name="Takio S."/>
            <person name="Tamura K."/>
            <person name="Chung S.J."/>
            <person name="Nakamura S."/>
            <person name="Kuroiwa H."/>
            <person name="Tanaka K."/>
            <person name="Sato N."/>
            <person name="Kuroiwa T."/>
        </authorList>
    </citation>
    <scope>NUCLEOTIDE SEQUENCE [LARGE SCALE GENOMIC DNA]</scope>
    <source>
        <strain evidence="1 2">10D</strain>
    </source>
</reference>
<dbReference type="Proteomes" id="UP000007014">
    <property type="component" value="Chromosome 10"/>
</dbReference>
<dbReference type="RefSeq" id="XP_005534972.1">
    <property type="nucleotide sequence ID" value="XM_005534915.1"/>
</dbReference>